<proteinExistence type="predicted"/>
<feature type="compositionally biased region" description="Low complexity" evidence="1">
    <location>
        <begin position="962"/>
        <end position="973"/>
    </location>
</feature>
<dbReference type="Proteomes" id="UP000192596">
    <property type="component" value="Unassembled WGS sequence"/>
</dbReference>
<feature type="region of interest" description="Disordered" evidence="1">
    <location>
        <begin position="1070"/>
        <end position="1193"/>
    </location>
</feature>
<sequence>MAKRNLDFDLDFHQRWVDKLVSDSPSPNKKSKIDVKTMLTVWEQSTEHVLRGSKSFAARSLRSRAPLSSLQFRAPRSNNENFDISADASHEPTPITVTSVPAVLGEIANNGQMLHPGPWRHRRSPTPSIRKKKIEDLVKHHGSPRHVRVTAGGRIVPSEQSPLCHPRFGYSAIKTNGGLVKVVPNHNNSKAQWTNATQDGFIAQDVDGRLCQIVNGTIMPLQEQDGMLRLYVSAPNLNMTQRGPSLTGIAIPAEHTKNINEQTNAQSIAGPPATRQPTVAAQKNALELEYSKLDHELKDLDKTEVLHGRTMGKVAKDALIGKRRELVTSMDRIRKAIKSLNEMPPDMQIPTSPKAMRHQSVSPPQDRLPTFLNRFRHGSVANAPPQHLAIPSFNHPYFGGMMPPQPAGTFSYPQMPSPDVQFVAPPYAIAQPGFYMQPPPFDGSMAPYPMYPAPAPAVVAPARQQLSEQKITDRRDSGHDNIPQNDGAVTATDIKVSPRRQSYAITVKDLEIKKVMNIKSMLNPMSPVYQPRTSLHQAVESGNSNETEPNAPPKAPVVQNASPVAKRLATQASDGISPAKKQALMNSSSVSSIRTIDFFPRNTREYSSRKHEYPTPDDDIEDKENAPPEQHDDDHSESPSPVTPTRELHNTNWNPDIPDAAFVKFISPRTESYAAPTAPPGTPVNASAGSSPGKHVLHFDKADWHRRGPSPVPELDVEHVPDRQIHNLSPKSKRKSWQFIQEDPKNYTSDILSSSPMKEQQHRDELCVISTPDKQPEVPPHSHTWTEGFQSGLYRRPVGSDRMGDFLAGYCAGLMKSEVIATVSTGMQTSGPVKPVSRYPKPAPVSQPSPTKLNVPHPPFEMSLHSMDTLKQAVFSPQNENAVLTPAFDGPHVNDAQKLLGGALQKRHQNAAPPTGTGSPAFPFPQPATPAADDESDNNLPTSDGAHDATATYCNAEEQPLPASAAPMAKASKVLPSVPRSRATSEQLPSERLNSIISIDSTIYRPWPSNRVLSSTSTSEWKSQSSVSHAANIAKGFFANTPIGFDGARSGKQNDTELYSRFRENTAELDGIDWSPVSPRPTSPALAPGDTLSPAPKPLRASPGKVERERVLSGKSASSPSPKKSPGKVERERVLSGKSEKSIASGTSPTKVRFGSLAGKVGIKVGDGKKEGEASPPGKKGWRGLWRGTQSGA</sequence>
<keyword evidence="3" id="KW-1185">Reference proteome</keyword>
<feature type="region of interest" description="Disordered" evidence="1">
    <location>
        <begin position="905"/>
        <end position="948"/>
    </location>
</feature>
<evidence type="ECO:0000313" key="3">
    <source>
        <dbReference type="Proteomes" id="UP000192596"/>
    </source>
</evidence>
<feature type="region of interest" description="Disordered" evidence="1">
    <location>
        <begin position="605"/>
        <end position="656"/>
    </location>
</feature>
<feature type="region of interest" description="Disordered" evidence="1">
    <location>
        <begin position="470"/>
        <end position="493"/>
    </location>
</feature>
<dbReference type="STRING" id="1507870.A0A1V8SDY0"/>
<name>A0A1V8SDY0_9PEZI</name>
<dbReference type="InParanoid" id="A0A1V8SDY0"/>
<feature type="compositionally biased region" description="Low complexity" evidence="1">
    <location>
        <begin position="1113"/>
        <end position="1124"/>
    </location>
</feature>
<feature type="region of interest" description="Disordered" evidence="1">
    <location>
        <begin position="568"/>
        <end position="587"/>
    </location>
</feature>
<feature type="compositionally biased region" description="Basic and acidic residues" evidence="1">
    <location>
        <begin position="623"/>
        <end position="637"/>
    </location>
</feature>
<feature type="compositionally biased region" description="Basic and acidic residues" evidence="1">
    <location>
        <begin position="1127"/>
        <end position="1141"/>
    </location>
</feature>
<protein>
    <submittedName>
        <fullName evidence="2">Uncharacterized protein</fullName>
    </submittedName>
</protein>
<dbReference type="OrthoDB" id="30417at2759"/>
<feature type="region of interest" description="Disordered" evidence="1">
    <location>
        <begin position="672"/>
        <end position="693"/>
    </location>
</feature>
<dbReference type="EMBL" id="NAJO01000055">
    <property type="protein sequence ID" value="OQN97372.1"/>
    <property type="molecule type" value="Genomic_DNA"/>
</dbReference>
<dbReference type="AlphaFoldDB" id="A0A1V8SDY0"/>
<gene>
    <name evidence="2" type="ORF">B0A48_16436</name>
</gene>
<evidence type="ECO:0000313" key="2">
    <source>
        <dbReference type="EMBL" id="OQN97372.1"/>
    </source>
</evidence>
<accession>A0A1V8SDY0</accession>
<feature type="region of interest" description="Disordered" evidence="1">
    <location>
        <begin position="538"/>
        <end position="563"/>
    </location>
</feature>
<feature type="compositionally biased region" description="Basic and acidic residues" evidence="1">
    <location>
        <begin position="470"/>
        <end position="479"/>
    </location>
</feature>
<comment type="caution">
    <text evidence="2">The sequence shown here is derived from an EMBL/GenBank/DDBJ whole genome shotgun (WGS) entry which is preliminary data.</text>
</comment>
<organism evidence="2 3">
    <name type="scientific">Cryoendolithus antarcticus</name>
    <dbReference type="NCBI Taxonomy" id="1507870"/>
    <lineage>
        <taxon>Eukaryota</taxon>
        <taxon>Fungi</taxon>
        <taxon>Dikarya</taxon>
        <taxon>Ascomycota</taxon>
        <taxon>Pezizomycotina</taxon>
        <taxon>Dothideomycetes</taxon>
        <taxon>Dothideomycetidae</taxon>
        <taxon>Cladosporiales</taxon>
        <taxon>Cladosporiaceae</taxon>
        <taxon>Cryoendolithus</taxon>
    </lineage>
</organism>
<feature type="region of interest" description="Disordered" evidence="1">
    <location>
        <begin position="828"/>
        <end position="852"/>
    </location>
</feature>
<reference evidence="3" key="1">
    <citation type="submission" date="2017-03" db="EMBL/GenBank/DDBJ databases">
        <title>Genomes of endolithic fungi from Antarctica.</title>
        <authorList>
            <person name="Coleine C."/>
            <person name="Masonjones S."/>
            <person name="Stajich J.E."/>
        </authorList>
    </citation>
    <scope>NUCLEOTIDE SEQUENCE [LARGE SCALE GENOMIC DNA]</scope>
    <source>
        <strain evidence="3">CCFEE 5527</strain>
    </source>
</reference>
<feature type="compositionally biased region" description="Polar residues" evidence="1">
    <location>
        <begin position="538"/>
        <end position="548"/>
    </location>
</feature>
<feature type="compositionally biased region" description="Basic and acidic residues" evidence="1">
    <location>
        <begin position="605"/>
        <end position="614"/>
    </location>
</feature>
<evidence type="ECO:0000256" key="1">
    <source>
        <dbReference type="SAM" id="MobiDB-lite"/>
    </source>
</evidence>
<feature type="region of interest" description="Disordered" evidence="1">
    <location>
        <begin position="962"/>
        <end position="989"/>
    </location>
</feature>